<feature type="domain" description="O-antigen ligase-related" evidence="6">
    <location>
        <begin position="202"/>
        <end position="331"/>
    </location>
</feature>
<comment type="caution">
    <text evidence="7">The sequence shown here is derived from an EMBL/GenBank/DDBJ whole genome shotgun (WGS) entry which is preliminary data.</text>
</comment>
<evidence type="ECO:0000256" key="2">
    <source>
        <dbReference type="ARBA" id="ARBA00022692"/>
    </source>
</evidence>
<proteinExistence type="predicted"/>
<feature type="transmembrane region" description="Helical" evidence="5">
    <location>
        <begin position="244"/>
        <end position="261"/>
    </location>
</feature>
<dbReference type="AlphaFoldDB" id="A0A3N1ZV23"/>
<feature type="transmembrane region" description="Helical" evidence="5">
    <location>
        <begin position="54"/>
        <end position="72"/>
    </location>
</feature>
<evidence type="ECO:0000256" key="5">
    <source>
        <dbReference type="SAM" id="Phobius"/>
    </source>
</evidence>
<feature type="transmembrane region" description="Helical" evidence="5">
    <location>
        <begin position="170"/>
        <end position="188"/>
    </location>
</feature>
<dbReference type="RefSeq" id="WP_123575729.1">
    <property type="nucleotide sequence ID" value="NZ_RKHG01000001.1"/>
</dbReference>
<gene>
    <name evidence="7" type="ORF">EDD41_1929</name>
</gene>
<feature type="transmembrane region" description="Helical" evidence="5">
    <location>
        <begin position="28"/>
        <end position="47"/>
    </location>
</feature>
<dbReference type="EMBL" id="RKHG01000001">
    <property type="protein sequence ID" value="ROR54701.1"/>
    <property type="molecule type" value="Genomic_DNA"/>
</dbReference>
<evidence type="ECO:0000256" key="3">
    <source>
        <dbReference type="ARBA" id="ARBA00022989"/>
    </source>
</evidence>
<dbReference type="PANTHER" id="PTHR37422">
    <property type="entry name" value="TEICHURONIC ACID BIOSYNTHESIS PROTEIN TUAE"/>
    <property type="match status" value="1"/>
</dbReference>
<evidence type="ECO:0000259" key="6">
    <source>
        <dbReference type="Pfam" id="PF04932"/>
    </source>
</evidence>
<keyword evidence="4 5" id="KW-0472">Membrane</keyword>
<feature type="transmembrane region" description="Helical" evidence="5">
    <location>
        <begin position="117"/>
        <end position="135"/>
    </location>
</feature>
<evidence type="ECO:0000256" key="1">
    <source>
        <dbReference type="ARBA" id="ARBA00004141"/>
    </source>
</evidence>
<organism evidence="7 8">
    <name type="scientific">Luteococcus japonicus</name>
    <dbReference type="NCBI Taxonomy" id="33984"/>
    <lineage>
        <taxon>Bacteria</taxon>
        <taxon>Bacillati</taxon>
        <taxon>Actinomycetota</taxon>
        <taxon>Actinomycetes</taxon>
        <taxon>Propionibacteriales</taxon>
        <taxon>Propionibacteriaceae</taxon>
        <taxon>Luteococcus</taxon>
    </lineage>
</organism>
<accession>A0A3N1ZV23</accession>
<protein>
    <submittedName>
        <fullName evidence="7">Teichuronic acid biosynthesis protein TuaE</fullName>
    </submittedName>
</protein>
<evidence type="ECO:0000256" key="4">
    <source>
        <dbReference type="ARBA" id="ARBA00023136"/>
    </source>
</evidence>
<dbReference type="InterPro" id="IPR007016">
    <property type="entry name" value="O-antigen_ligase-rel_domated"/>
</dbReference>
<feature type="transmembrane region" description="Helical" evidence="5">
    <location>
        <begin position="364"/>
        <end position="385"/>
    </location>
</feature>
<comment type="subcellular location">
    <subcellularLocation>
        <location evidence="1">Membrane</location>
        <topology evidence="1">Multi-pass membrane protein</topology>
    </subcellularLocation>
</comment>
<evidence type="ECO:0000313" key="8">
    <source>
        <dbReference type="Proteomes" id="UP000275749"/>
    </source>
</evidence>
<keyword evidence="2 5" id="KW-0812">Transmembrane</keyword>
<feature type="transmembrane region" description="Helical" evidence="5">
    <location>
        <begin position="329"/>
        <end position="352"/>
    </location>
</feature>
<feature type="transmembrane region" description="Helical" evidence="5">
    <location>
        <begin position="391"/>
        <end position="408"/>
    </location>
</feature>
<keyword evidence="3 5" id="KW-1133">Transmembrane helix</keyword>
<dbReference type="InterPro" id="IPR051533">
    <property type="entry name" value="WaaL-like"/>
</dbReference>
<name>A0A3N1ZV23_9ACTN</name>
<reference evidence="7 8" key="1">
    <citation type="submission" date="2018-11" db="EMBL/GenBank/DDBJ databases">
        <title>Sequencing the genomes of 1000 actinobacteria strains.</title>
        <authorList>
            <person name="Klenk H.-P."/>
        </authorList>
    </citation>
    <scope>NUCLEOTIDE SEQUENCE [LARGE SCALE GENOMIC DNA]</scope>
    <source>
        <strain evidence="7 8">DSM 10546</strain>
    </source>
</reference>
<evidence type="ECO:0000313" key="7">
    <source>
        <dbReference type="EMBL" id="ROR54701.1"/>
    </source>
</evidence>
<sequence>MTRRAALLLVFLFPLATSLGPIVRVGPFAVARVVTLALVGLAGLIVLRRRELPHVAVWTLTYTCLWLGWGFARETSGEGAKELLSVAVGMLTAVAVVAVAGGAAGGERDSAADWLRVYTRGWFLAWLCTSVPAVWEIATGKHLWNYRSDAAEWIRESATDIASYMVNPNLFAFFLVSAMAMLMVGHALERGWWRRAYALAICLTPAICFPTNSRLLQLVSPVLLLWFLAQFPAFWTWARRAAPLVVVAILGLAWTVMTTPGSEPKPDVGSTAQREALYRNGWYLLWRTLGLGTGPGRFEEDLRSGVAPFDTYGGPVNPHSGLFETASQYGVGIAALGLALLLVVGILTWPAVQRRWQDPMQHSMRWSLLALVVVCLPMSFANSTWLDSSTAFAQLAGICLATHVLLVNRAEPLPRWSSQPSGPQRLPRLLARAASHGTNAR</sequence>
<dbReference type="Pfam" id="PF04932">
    <property type="entry name" value="Wzy_C"/>
    <property type="match status" value="1"/>
</dbReference>
<dbReference type="GO" id="GO:0016020">
    <property type="term" value="C:membrane"/>
    <property type="evidence" value="ECO:0007669"/>
    <property type="project" value="UniProtKB-SubCell"/>
</dbReference>
<dbReference type="PANTHER" id="PTHR37422:SF13">
    <property type="entry name" value="LIPOPOLYSACCHARIDE BIOSYNTHESIS PROTEIN PA4999-RELATED"/>
    <property type="match status" value="1"/>
</dbReference>
<feature type="transmembrane region" description="Helical" evidence="5">
    <location>
        <begin position="84"/>
        <end position="105"/>
    </location>
</feature>
<dbReference type="Proteomes" id="UP000275749">
    <property type="component" value="Unassembled WGS sequence"/>
</dbReference>